<keyword evidence="3" id="KW-0812">Transmembrane</keyword>
<feature type="transmembrane region" description="Helical" evidence="3">
    <location>
        <begin position="522"/>
        <end position="544"/>
    </location>
</feature>
<feature type="domain" description="Leucine-binding protein" evidence="4">
    <location>
        <begin position="35"/>
        <end position="200"/>
    </location>
</feature>
<comment type="caution">
    <text evidence="5">The sequence shown here is derived from an EMBL/GenBank/DDBJ whole genome shotgun (WGS) entry which is preliminary data.</text>
</comment>
<keyword evidence="3" id="KW-1133">Transmembrane helix</keyword>
<keyword evidence="3" id="KW-0472">Membrane</keyword>
<proteinExistence type="inferred from homology"/>
<protein>
    <submittedName>
        <fullName evidence="5">ABC transporter substrate-binding protein</fullName>
    </submittedName>
</protein>
<keyword evidence="6" id="KW-1185">Reference proteome</keyword>
<dbReference type="Gene3D" id="3.40.50.2300">
    <property type="match status" value="2"/>
</dbReference>
<dbReference type="InterPro" id="IPR051010">
    <property type="entry name" value="BCAA_transport"/>
</dbReference>
<organism evidence="5 6">
    <name type="scientific">Agaribacter flavus</name>
    <dbReference type="NCBI Taxonomy" id="1902781"/>
    <lineage>
        <taxon>Bacteria</taxon>
        <taxon>Pseudomonadati</taxon>
        <taxon>Pseudomonadota</taxon>
        <taxon>Gammaproteobacteria</taxon>
        <taxon>Alteromonadales</taxon>
        <taxon>Alteromonadaceae</taxon>
        <taxon>Agaribacter</taxon>
    </lineage>
</organism>
<evidence type="ECO:0000259" key="4">
    <source>
        <dbReference type="Pfam" id="PF13458"/>
    </source>
</evidence>
<dbReference type="CDD" id="cd06268">
    <property type="entry name" value="PBP1_ABC_transporter_LIVBP-like"/>
    <property type="match status" value="1"/>
</dbReference>
<evidence type="ECO:0000313" key="6">
    <source>
        <dbReference type="Proteomes" id="UP001595478"/>
    </source>
</evidence>
<accession>A0ABV7FWL6</accession>
<evidence type="ECO:0000256" key="2">
    <source>
        <dbReference type="ARBA" id="ARBA00022729"/>
    </source>
</evidence>
<dbReference type="SUPFAM" id="SSF53822">
    <property type="entry name" value="Periplasmic binding protein-like I"/>
    <property type="match status" value="1"/>
</dbReference>
<feature type="transmembrane region" description="Helical" evidence="3">
    <location>
        <begin position="492"/>
        <end position="510"/>
    </location>
</feature>
<dbReference type="EMBL" id="JBHRSW010000047">
    <property type="protein sequence ID" value="MFC3123115.1"/>
    <property type="molecule type" value="Genomic_DNA"/>
</dbReference>
<evidence type="ECO:0000313" key="5">
    <source>
        <dbReference type="EMBL" id="MFC3123115.1"/>
    </source>
</evidence>
<keyword evidence="2" id="KW-0732">Signal</keyword>
<reference evidence="6" key="1">
    <citation type="journal article" date="2019" name="Int. J. Syst. Evol. Microbiol.">
        <title>The Global Catalogue of Microorganisms (GCM) 10K type strain sequencing project: providing services to taxonomists for standard genome sequencing and annotation.</title>
        <authorList>
            <consortium name="The Broad Institute Genomics Platform"/>
            <consortium name="The Broad Institute Genome Sequencing Center for Infectious Disease"/>
            <person name="Wu L."/>
            <person name="Ma J."/>
        </authorList>
    </citation>
    <scope>NUCLEOTIDE SEQUENCE [LARGE SCALE GENOMIC DNA]</scope>
    <source>
        <strain evidence="6">KCTC 52473</strain>
    </source>
</reference>
<dbReference type="PANTHER" id="PTHR30483">
    <property type="entry name" value="LEUCINE-SPECIFIC-BINDING PROTEIN"/>
    <property type="match status" value="1"/>
</dbReference>
<dbReference type="Pfam" id="PF13458">
    <property type="entry name" value="Peripla_BP_6"/>
    <property type="match status" value="1"/>
</dbReference>
<name>A0ABV7FWL6_9ALTE</name>
<dbReference type="InterPro" id="IPR028081">
    <property type="entry name" value="Leu-bd"/>
</dbReference>
<evidence type="ECO:0000256" key="3">
    <source>
        <dbReference type="SAM" id="Phobius"/>
    </source>
</evidence>
<dbReference type="Proteomes" id="UP001595478">
    <property type="component" value="Unassembled WGS sequence"/>
</dbReference>
<evidence type="ECO:0000256" key="1">
    <source>
        <dbReference type="ARBA" id="ARBA00010062"/>
    </source>
</evidence>
<dbReference type="PANTHER" id="PTHR30483:SF6">
    <property type="entry name" value="PERIPLASMIC BINDING PROTEIN OF ABC TRANSPORTER FOR NATURAL AMINO ACIDS"/>
    <property type="match status" value="1"/>
</dbReference>
<feature type="transmembrane region" description="Helical" evidence="3">
    <location>
        <begin position="556"/>
        <end position="577"/>
    </location>
</feature>
<comment type="similarity">
    <text evidence="1">Belongs to the leucine-binding protein family.</text>
</comment>
<sequence>MSNHIASKKIISRYLLVFCFYFFLVGKAYSQTVNTINIGVMSPILGGSRDAGEAHELWIRTALSTQQKLVTNKGIYEINLVMKDTESRESDEYCHEQAKELVDQDNVVAIIGPVSSGCVKSVLKGGVEVPIIATLASATSLNDERSPWFFRANGYDRIRIQKLWHYVDRQTVANQNYRWFVLHGDSKYGLGLVEDLREMVNGAVELETLNISSDSSQKVLSPALREALLNNDVHHNFFILGTSDRVIRAIKEITSIAAEHPLAHSIYTVGSSFELLRHSPPSLVTVGEMQFDLSQNSRLKPELERLQEQAKNLEKSLFPTTYQAARFIVPEALRRAIDNTDSLGDLGNLREQIRQQLEIGEFNSLQPPKMVSFNDGNMSDVFEFPIYGIAASFASLANDKENLAWIEFYNSETEFNYLESPIKTTFIAHGLENNTVDIQLRKGNKTVQQRRILNTKDGQKQEVTFHVYTPGNYEVYSTTASFPKFAEYKVSFSPFYLICLCAAFLAVFMKQKITKMTWAYRLELLFEGGVTGLAVAFVSTYIQYSVLPFTASDWNIINGVLYGFVGGWFGPMLITSLTSRVLPGK</sequence>
<gene>
    <name evidence="5" type="ORF">ACFOHL_15950</name>
</gene>
<dbReference type="InterPro" id="IPR028082">
    <property type="entry name" value="Peripla_BP_I"/>
</dbReference>
<dbReference type="RefSeq" id="WP_376921232.1">
    <property type="nucleotide sequence ID" value="NZ_JBHRSW010000047.1"/>
</dbReference>